<accession>A0A9D4ZH41</accession>
<feature type="region of interest" description="Disordered" evidence="1">
    <location>
        <begin position="571"/>
        <end position="661"/>
    </location>
</feature>
<sequence>MDASLELPSLSYPQLFSFQVSYTSRSDYRNSIIPEGSKRGEWRYGILEVDLPMETFYLQDRDRIFLSQTFSSFNKHAEVNSSDDCNLSLVFNSDQWEVAAQNIAEKFCLQHILECIANNVAIEDVVRIGREKGIVGLDKSIIKHGRVQRKAINQKRLDDRYLVLCPGKLFVFKNFDIKGKHVRYVTSLLGATVRMLSEECEFQILAPGSKTISLILESQEDLTSWVEALAISIGHTKQVADESESSTKEEEKKLVMQATKEQLVHQTNTATDQCVTRHSDECGTSKLPQQPHLTREICPSAMEPRPELVSLNSLARSKVGWDAGESLQEVQCATPLLKQALRKEDKENRDARRPCSGKSSTNRQSRAMVYLENALDEMEVSVGSIRMTACHFDMVDPRTNKKEELSHLRSSWDFDWKNKEQQSWKGKGAYLEKKWREREPFVSLGQASKARLTDEMPKLATWKQPALQIKHIATSRSRESETSRLRHSVDGLANLNRNRDLPRLPTYSKFQQDVGRITYSGLALPSTGRPLTASASMSSKVQLSPVSENLLKKYSSEVSQEEVSSLSRSLQAGAVSGVHPQDANCRQQSTKQKSNLQQQRTTESSTYPYIATTPSTSGDEEDDEEDDVEEDGDRNENFSRSTSMLANTSNNRNSAVLDGYSYRQNGDNADLEQHSLNRRLSMDLPFCKEGSSLEQIGLPSGTKYTSQQEDSSVREHSQVWQDTTSKSTSQQPLECSTSNRSYGASDPYAGAKVKCSDVPTEPTTPKFREGCQRNQTFVSCIKASDQNPLLHGPIYDPNFTGPHIINRRQSRFAQQGFDGGADVRKGIDNAGFQSSILNTHTSNFVDAKETHHASKIYRNQLLSNVCGDETRLFHRGQEAPDLSSQSNINFPSLYKKQQTSSIVRQTENLGAPVSSQQGPSMEIDYGLSHVNELPELVNRISKIAAAFDSRDQQGHHISQGATDNAGRGHGDPGTYSMRLAGQDTVADPHQYAGTGSSQPGLGPCRGTRQSAGNDPFNLKGIRQKRKDEASLAISERTLKIGIDYIQRETKLRLGVCCSQVIASDLVMVAWPIVVQ</sequence>
<protein>
    <recommendedName>
        <fullName evidence="2">PH domain-containing protein</fullName>
    </recommendedName>
</protein>
<dbReference type="SMART" id="SM00233">
    <property type="entry name" value="PH"/>
    <property type="match status" value="1"/>
</dbReference>
<evidence type="ECO:0000313" key="4">
    <source>
        <dbReference type="Proteomes" id="UP000886520"/>
    </source>
</evidence>
<feature type="region of interest" description="Disordered" evidence="1">
    <location>
        <begin position="341"/>
        <end position="363"/>
    </location>
</feature>
<dbReference type="EMBL" id="JABFUD020000009">
    <property type="protein sequence ID" value="KAI5075249.1"/>
    <property type="molecule type" value="Genomic_DNA"/>
</dbReference>
<feature type="compositionally biased region" description="Basic and acidic residues" evidence="1">
    <location>
        <begin position="341"/>
        <end position="353"/>
    </location>
</feature>
<feature type="compositionally biased region" description="Polar residues" evidence="1">
    <location>
        <begin position="718"/>
        <end position="742"/>
    </location>
</feature>
<evidence type="ECO:0000313" key="3">
    <source>
        <dbReference type="EMBL" id="KAI5075249.1"/>
    </source>
</evidence>
<dbReference type="Gene3D" id="2.30.29.30">
    <property type="entry name" value="Pleckstrin-homology domain (PH domain)/Phosphotyrosine-binding domain (PTB)"/>
    <property type="match status" value="1"/>
</dbReference>
<dbReference type="Proteomes" id="UP000886520">
    <property type="component" value="Chromosome 9"/>
</dbReference>
<dbReference type="SUPFAM" id="SSF50729">
    <property type="entry name" value="PH domain-like"/>
    <property type="match status" value="1"/>
</dbReference>
<dbReference type="InterPro" id="IPR011993">
    <property type="entry name" value="PH-like_dom_sf"/>
</dbReference>
<evidence type="ECO:0000256" key="1">
    <source>
        <dbReference type="SAM" id="MobiDB-lite"/>
    </source>
</evidence>
<dbReference type="AlphaFoldDB" id="A0A9D4ZH41"/>
<proteinExistence type="predicted"/>
<keyword evidence="4" id="KW-1185">Reference proteome</keyword>
<dbReference type="PROSITE" id="PS50003">
    <property type="entry name" value="PH_DOMAIN"/>
    <property type="match status" value="1"/>
</dbReference>
<evidence type="ECO:0000259" key="2">
    <source>
        <dbReference type="PROSITE" id="PS50003"/>
    </source>
</evidence>
<dbReference type="InterPro" id="IPR001849">
    <property type="entry name" value="PH_domain"/>
</dbReference>
<feature type="region of interest" description="Disordered" evidence="1">
    <location>
        <begin position="949"/>
        <end position="1018"/>
    </location>
</feature>
<feature type="compositionally biased region" description="Acidic residues" evidence="1">
    <location>
        <begin position="618"/>
        <end position="633"/>
    </location>
</feature>
<dbReference type="Pfam" id="PF00169">
    <property type="entry name" value="PH"/>
    <property type="match status" value="1"/>
</dbReference>
<dbReference type="OrthoDB" id="1925582at2759"/>
<feature type="compositionally biased region" description="Polar residues" evidence="1">
    <location>
        <begin position="638"/>
        <end position="654"/>
    </location>
</feature>
<name>A0A9D4ZH41_ADICA</name>
<organism evidence="3 4">
    <name type="scientific">Adiantum capillus-veneris</name>
    <name type="common">Maidenhair fern</name>
    <dbReference type="NCBI Taxonomy" id="13818"/>
    <lineage>
        <taxon>Eukaryota</taxon>
        <taxon>Viridiplantae</taxon>
        <taxon>Streptophyta</taxon>
        <taxon>Embryophyta</taxon>
        <taxon>Tracheophyta</taxon>
        <taxon>Polypodiopsida</taxon>
        <taxon>Polypodiidae</taxon>
        <taxon>Polypodiales</taxon>
        <taxon>Pteridineae</taxon>
        <taxon>Pteridaceae</taxon>
        <taxon>Vittarioideae</taxon>
        <taxon>Adiantum</taxon>
    </lineage>
</organism>
<dbReference type="CDD" id="cd00821">
    <property type="entry name" value="PH"/>
    <property type="match status" value="1"/>
</dbReference>
<feature type="compositionally biased region" description="Polar residues" evidence="1">
    <location>
        <begin position="584"/>
        <end position="617"/>
    </location>
</feature>
<gene>
    <name evidence="3" type="ORF">GOP47_0009325</name>
</gene>
<feature type="region of interest" description="Disordered" evidence="1">
    <location>
        <begin position="693"/>
        <end position="757"/>
    </location>
</feature>
<feature type="domain" description="PH" evidence="2">
    <location>
        <begin position="140"/>
        <end position="234"/>
    </location>
</feature>
<comment type="caution">
    <text evidence="3">The sequence shown here is derived from an EMBL/GenBank/DDBJ whole genome shotgun (WGS) entry which is preliminary data.</text>
</comment>
<reference evidence="3" key="1">
    <citation type="submission" date="2021-01" db="EMBL/GenBank/DDBJ databases">
        <title>Adiantum capillus-veneris genome.</title>
        <authorList>
            <person name="Fang Y."/>
            <person name="Liao Q."/>
        </authorList>
    </citation>
    <scope>NUCLEOTIDE SEQUENCE</scope>
    <source>
        <strain evidence="3">H3</strain>
        <tissue evidence="3">Leaf</tissue>
    </source>
</reference>